<reference evidence="1" key="1">
    <citation type="submission" date="2021-03" db="EMBL/GenBank/DDBJ databases">
        <title>Molecular epidemiology and mechanisms of colistin and carbapenem resistance in Enterobacteriaceae from clinical isolates, the environment and porcine samples in Pretoria, South Africa.</title>
        <authorList>
            <person name="Bogoshi D."/>
            <person name="Mbelle N.M."/>
            <person name="Naidoo V."/>
            <person name="Osei Sekyere J."/>
        </authorList>
    </citation>
    <scope>NUCLEOTIDE SEQUENCE</scope>
    <source>
        <strain evidence="1">C052</strain>
    </source>
</reference>
<organism evidence="1 2">
    <name type="scientific">Providencia rettgeri</name>
    <dbReference type="NCBI Taxonomy" id="587"/>
    <lineage>
        <taxon>Bacteria</taxon>
        <taxon>Pseudomonadati</taxon>
        <taxon>Pseudomonadota</taxon>
        <taxon>Gammaproteobacteria</taxon>
        <taxon>Enterobacterales</taxon>
        <taxon>Morganellaceae</taxon>
        <taxon>Providencia</taxon>
    </lineage>
</organism>
<dbReference type="EMBL" id="JAGETQ010000025">
    <property type="protein sequence ID" value="MBO1916045.1"/>
    <property type="molecule type" value="Genomic_DNA"/>
</dbReference>
<evidence type="ECO:0000313" key="2">
    <source>
        <dbReference type="Proteomes" id="UP000664477"/>
    </source>
</evidence>
<gene>
    <name evidence="1" type="ORF">J4727_06710</name>
</gene>
<dbReference type="Proteomes" id="UP000664477">
    <property type="component" value="Unassembled WGS sequence"/>
</dbReference>
<comment type="caution">
    <text evidence="1">The sequence shown here is derived from an EMBL/GenBank/DDBJ whole genome shotgun (WGS) entry which is preliminary data.</text>
</comment>
<name>A0A939SQM9_PRORE</name>
<proteinExistence type="predicted"/>
<sequence>MAQLSGSNSTEFCIDGDNNFKITISGGIKAHAEANVFFMTASFNFELELKTAASIELESHKNGIDLVVCHDGIVLGLGLSADIKETDEQSPDEIIHLVQRIMNYMKLQILKLEDSDLRFNLIGAIKQVPKRRQHIRSAILLGQIQDLNLNTRGVNMKNIISFILFF</sequence>
<accession>A0A939SQM9</accession>
<dbReference type="AlphaFoldDB" id="A0A939SQM9"/>
<protein>
    <submittedName>
        <fullName evidence="1">Uncharacterized protein</fullName>
    </submittedName>
</protein>
<evidence type="ECO:0000313" key="1">
    <source>
        <dbReference type="EMBL" id="MBO1916045.1"/>
    </source>
</evidence>